<name>A0A1L7WTA6_9HELO</name>
<dbReference type="AlphaFoldDB" id="A0A1L7WTA6"/>
<evidence type="ECO:0000313" key="1">
    <source>
        <dbReference type="EMBL" id="CZR55999.1"/>
    </source>
</evidence>
<dbReference type="OrthoDB" id="10559326at2759"/>
<keyword evidence="2" id="KW-1185">Reference proteome</keyword>
<protein>
    <submittedName>
        <fullName evidence="1">Uncharacterized protein</fullName>
    </submittedName>
</protein>
<accession>A0A1L7WTA6</accession>
<sequence length="177" mass="19840">MPLRRQHLPAPLNLQPRTRSVVERLDVALVSPLPANGRPILPAAAPQPLQAPPLSPDFDVSPIASLPPLKFPIDATSHKHVEYHYNGDHKITSREDWEDPNLQALPRDYQADDKATARKERLRKLRVGLRRRQARRAAWKKSGGADRLRLRGKFVGSSEGSGARWKALPVVEEPCQP</sequence>
<proteinExistence type="predicted"/>
<evidence type="ECO:0000313" key="2">
    <source>
        <dbReference type="Proteomes" id="UP000184330"/>
    </source>
</evidence>
<organism evidence="1 2">
    <name type="scientific">Phialocephala subalpina</name>
    <dbReference type="NCBI Taxonomy" id="576137"/>
    <lineage>
        <taxon>Eukaryota</taxon>
        <taxon>Fungi</taxon>
        <taxon>Dikarya</taxon>
        <taxon>Ascomycota</taxon>
        <taxon>Pezizomycotina</taxon>
        <taxon>Leotiomycetes</taxon>
        <taxon>Helotiales</taxon>
        <taxon>Mollisiaceae</taxon>
        <taxon>Phialocephala</taxon>
        <taxon>Phialocephala fortinii species complex</taxon>
    </lineage>
</organism>
<dbReference type="EMBL" id="FJOG01000007">
    <property type="protein sequence ID" value="CZR55999.1"/>
    <property type="molecule type" value="Genomic_DNA"/>
</dbReference>
<dbReference type="Proteomes" id="UP000184330">
    <property type="component" value="Unassembled WGS sequence"/>
</dbReference>
<reference evidence="1 2" key="1">
    <citation type="submission" date="2016-03" db="EMBL/GenBank/DDBJ databases">
        <authorList>
            <person name="Ploux O."/>
        </authorList>
    </citation>
    <scope>NUCLEOTIDE SEQUENCE [LARGE SCALE GENOMIC DNA]</scope>
    <source>
        <strain evidence="1 2">UAMH 11012</strain>
    </source>
</reference>
<gene>
    <name evidence="1" type="ORF">PAC_05887</name>
</gene>